<dbReference type="AlphaFoldDB" id="A0A368L0S3"/>
<dbReference type="Gene3D" id="3.50.70.10">
    <property type="match status" value="1"/>
</dbReference>
<gene>
    <name evidence="2" type="ORF">DU000_10055</name>
</gene>
<keyword evidence="3" id="KW-1185">Reference proteome</keyword>
<name>A0A368L0S3_9BURK</name>
<reference evidence="2 3" key="1">
    <citation type="journal article" date="2018" name="Int. J. Syst. Evol. Microbiol.">
        <title>Parvibium lacunae gen. nov., sp. nov., a new member of the family Alcaligenaceae isolated from a freshwater pond.</title>
        <authorList>
            <person name="Chen W.M."/>
            <person name="Xie P.B."/>
            <person name="Hsu M.Y."/>
            <person name="Sheu S.Y."/>
        </authorList>
    </citation>
    <scope>NUCLEOTIDE SEQUENCE [LARGE SCALE GENOMIC DNA]</scope>
    <source>
        <strain evidence="2 3">KMB9</strain>
    </source>
</reference>
<dbReference type="Proteomes" id="UP000252357">
    <property type="component" value="Unassembled WGS sequence"/>
</dbReference>
<dbReference type="RefSeq" id="WP_114403278.1">
    <property type="nucleotide sequence ID" value="NZ_QPGB01000004.1"/>
</dbReference>
<feature type="domain" description="Chalcone isomerase" evidence="1">
    <location>
        <begin position="58"/>
        <end position="185"/>
    </location>
</feature>
<sequence length="195" mass="21539">MQLLAINPGWIRKISYCLLFISVGCLLSVNQATALPSPSYVQEELSTNQFMGSGKFRWFGLAIYDAALWAKNPASLQQGFALRLTYARNLDGEKIADSSAEEIERLGFGTPTQRQEWQKRMQSLFPNVKAGDRITGINLAGQATRFYFNGRELGTIADPAFTQAFFAIWLDPRTRAPNLRAALLGQTVNGAASTP</sequence>
<comment type="caution">
    <text evidence="2">The sequence shown here is derived from an EMBL/GenBank/DDBJ whole genome shotgun (WGS) entry which is preliminary data.</text>
</comment>
<proteinExistence type="predicted"/>
<dbReference type="InterPro" id="IPR016088">
    <property type="entry name" value="Chalcone_isomerase_3-sand"/>
</dbReference>
<evidence type="ECO:0000313" key="3">
    <source>
        <dbReference type="Proteomes" id="UP000252357"/>
    </source>
</evidence>
<protein>
    <recommendedName>
        <fullName evidence="1">Chalcone isomerase domain-containing protein</fullName>
    </recommendedName>
</protein>
<dbReference type="InterPro" id="IPR016087">
    <property type="entry name" value="Chalcone_isomerase"/>
</dbReference>
<dbReference type="OrthoDB" id="8527419at2"/>
<accession>A0A368L0S3</accession>
<evidence type="ECO:0000313" key="2">
    <source>
        <dbReference type="EMBL" id="RCS57136.1"/>
    </source>
</evidence>
<dbReference type="EMBL" id="QPGB01000004">
    <property type="protein sequence ID" value="RCS57136.1"/>
    <property type="molecule type" value="Genomic_DNA"/>
</dbReference>
<evidence type="ECO:0000259" key="1">
    <source>
        <dbReference type="Pfam" id="PF16036"/>
    </source>
</evidence>
<dbReference type="Pfam" id="PF16036">
    <property type="entry name" value="Chalcone_3"/>
    <property type="match status" value="1"/>
</dbReference>
<organism evidence="2 3">
    <name type="scientific">Parvibium lacunae</name>
    <dbReference type="NCBI Taxonomy" id="1888893"/>
    <lineage>
        <taxon>Bacteria</taxon>
        <taxon>Pseudomonadati</taxon>
        <taxon>Pseudomonadota</taxon>
        <taxon>Betaproteobacteria</taxon>
        <taxon>Burkholderiales</taxon>
        <taxon>Alcaligenaceae</taxon>
        <taxon>Parvibium</taxon>
    </lineage>
</organism>